<evidence type="ECO:0000256" key="1">
    <source>
        <dbReference type="ARBA" id="ARBA00022490"/>
    </source>
</evidence>
<protein>
    <recommendedName>
        <fullName evidence="2">Putative gluconeogenesis factor</fullName>
    </recommendedName>
</protein>
<dbReference type="Pfam" id="PF01933">
    <property type="entry name" value="CofD"/>
    <property type="match status" value="1"/>
</dbReference>
<dbReference type="EMBL" id="JX649892">
    <property type="protein sequence ID" value="AGC72104.1"/>
    <property type="molecule type" value="Genomic_DNA"/>
</dbReference>
<dbReference type="SUPFAM" id="SSF142338">
    <property type="entry name" value="CofD-like"/>
    <property type="match status" value="1"/>
</dbReference>
<evidence type="ECO:0000256" key="2">
    <source>
        <dbReference type="HAMAP-Rule" id="MF_00973"/>
    </source>
</evidence>
<keyword evidence="3" id="KW-0808">Transferase</keyword>
<dbReference type="PANTHER" id="PTHR30135:SF3">
    <property type="entry name" value="GLUCONEOGENESIS FACTOR-RELATED"/>
    <property type="match status" value="1"/>
</dbReference>
<dbReference type="GO" id="GO:0043743">
    <property type="term" value="F:LPPG:FO 2-phospho-L-lactate transferase activity"/>
    <property type="evidence" value="ECO:0007669"/>
    <property type="project" value="InterPro"/>
</dbReference>
<evidence type="ECO:0000313" key="3">
    <source>
        <dbReference type="EMBL" id="AGC72104.1"/>
    </source>
</evidence>
<dbReference type="InterPro" id="IPR002882">
    <property type="entry name" value="CofD"/>
</dbReference>
<accession>L7VWW8</accession>
<proteinExistence type="inferred from homology"/>
<dbReference type="AlphaFoldDB" id="L7VWW8"/>
<sequence>MKPLSRTAEWSTGPQVVALGGGHGLAASLRALRRVTDSVTAVVGVSDDGGSSGRIRRELGLMPPGDLRMALAALCGDDTWGRTWSRVLQHRFKGEGDLAGHAVGNLLISALWEETGDVVAGLDWVAALLEAQGRVLPVAREPVDLIAEVRGINGAEEITTLRGQVDIATTTGEVLSLRIDPPDPQPCLPVVEAIGGARMVVLGPGSWFTSVLPHLYVRPVHDAILATDATRVLVINVTAQEGETTGFTPARYLENLVATFPDMRLDAVIVDPSSVRDEQALVAACQELGATPVIEEVRAVEGGAPGAVHDTLLLASVFQRILN</sequence>
<dbReference type="HAMAP" id="MF_00973">
    <property type="entry name" value="Gluconeogen_factor"/>
    <property type="match status" value="1"/>
</dbReference>
<dbReference type="GO" id="GO:0005737">
    <property type="term" value="C:cytoplasm"/>
    <property type="evidence" value="ECO:0007669"/>
    <property type="project" value="UniProtKB-SubCell"/>
</dbReference>
<dbReference type="Gene3D" id="3.40.50.10680">
    <property type="entry name" value="CofD-like domains"/>
    <property type="match status" value="1"/>
</dbReference>
<keyword evidence="1 2" id="KW-0963">Cytoplasm</keyword>
<comment type="similarity">
    <text evidence="2">Belongs to the gluconeogenesis factor family.</text>
</comment>
<organism evidence="3">
    <name type="scientific">uncultured bacterium A1Q1_fos_160</name>
    <dbReference type="NCBI Taxonomy" id="1256550"/>
    <lineage>
        <taxon>Bacteria</taxon>
        <taxon>environmental samples</taxon>
    </lineage>
</organism>
<dbReference type="GO" id="GO:0008360">
    <property type="term" value="P:regulation of cell shape"/>
    <property type="evidence" value="ECO:0007669"/>
    <property type="project" value="UniProtKB-UniRule"/>
</dbReference>
<reference evidence="3" key="1">
    <citation type="submission" date="2012-09" db="EMBL/GenBank/DDBJ databases">
        <title>Metagenomic Characterization of a Microbial Community in Wastewater Detects High Levels of Antibiotic Resistance.</title>
        <authorList>
            <person name="Abrams M."/>
            <person name="Caldwell A."/>
            <person name="Vandaei E."/>
            <person name="Lee W."/>
            <person name="Perrott J."/>
            <person name="Khan S.Y."/>
            <person name="Ta J."/>
            <person name="Romero D."/>
            <person name="Nguyen V."/>
            <person name="Pourmand N."/>
            <person name="Ouverney C.C."/>
        </authorList>
    </citation>
    <scope>NUCLEOTIDE SEQUENCE</scope>
</reference>
<dbReference type="CDD" id="cd07187">
    <property type="entry name" value="YvcK_like"/>
    <property type="match status" value="1"/>
</dbReference>
<dbReference type="InterPro" id="IPR010119">
    <property type="entry name" value="Gluconeogen_factor"/>
</dbReference>
<dbReference type="NCBIfam" id="TIGR01826">
    <property type="entry name" value="CofD_related"/>
    <property type="match status" value="1"/>
</dbReference>
<dbReference type="InterPro" id="IPR038136">
    <property type="entry name" value="CofD-like_dom_sf"/>
</dbReference>
<comment type="subcellular location">
    <subcellularLocation>
        <location evidence="2">Cytoplasm</location>
    </subcellularLocation>
</comment>
<name>L7VWW8_9BACT</name>
<dbReference type="PANTHER" id="PTHR30135">
    <property type="entry name" value="UNCHARACTERIZED PROTEIN YVCK-RELATED"/>
    <property type="match status" value="1"/>
</dbReference>
<comment type="function">
    <text evidence="2">Required for morphogenesis under gluconeogenic growth conditions.</text>
</comment>